<dbReference type="Pfam" id="PF03734">
    <property type="entry name" value="YkuD"/>
    <property type="match status" value="1"/>
</dbReference>
<dbReference type="InParanoid" id="A0A517S9Z4"/>
<sequence length="460" mass="51254">MRRTTHRTLLQSFRFWFVLLSVFALAAAWKLDLFGNRHRAEKKVASETLPDVDEDLESVEMLSDVSKGVTSSAPEPIDLGDVSPAPLPPREAARPRNSAPLAKMPAVTPRPAEPRNPFGPANPEFVAMDESQAGPVERAVVEETRDLRASGGARPFERTELRRTASLEPSPPDLTTPRPLSSEIAARREPAATFTTDNRVQRASNSQGDDRVPGVERATASSPPKPKFELPADSKVDLASIQKLIGDGDDIEAHRLMSEWYWKEPQSRPAFMDVLEQSARKIYLQAHPHYMDPHVVQQGQMLSTIAKEYGVPWQYLARLNRTDARRIKPGQKLKVIKGPFSAVVDLSDFELTIHAHGYFVKRYQVGIGKDNSSPYGNFKVQNKLTDPTYYGPTKIIEHDDPENPLGEYWISIGDSFGIHGTIHPDSIGKAESEGCIRLRDEDIAEVYDFLSEGSDVTIRP</sequence>
<evidence type="ECO:0000256" key="6">
    <source>
        <dbReference type="ARBA" id="ARBA00022960"/>
    </source>
</evidence>
<evidence type="ECO:0000256" key="2">
    <source>
        <dbReference type="ARBA" id="ARBA00005992"/>
    </source>
</evidence>
<dbReference type="UniPathway" id="UPA00219"/>
<dbReference type="Pfam" id="PF01476">
    <property type="entry name" value="LysM"/>
    <property type="match status" value="1"/>
</dbReference>
<feature type="domain" description="L,D-TPase catalytic" evidence="12">
    <location>
        <begin position="340"/>
        <end position="459"/>
    </location>
</feature>
<dbReference type="PANTHER" id="PTHR30582:SF24">
    <property type="entry name" value="L,D-TRANSPEPTIDASE ERFK_SRFK-RELATED"/>
    <property type="match status" value="1"/>
</dbReference>
<dbReference type="GO" id="GO:0071972">
    <property type="term" value="F:peptidoglycan L,D-transpeptidase activity"/>
    <property type="evidence" value="ECO:0007669"/>
    <property type="project" value="TreeGrafter"/>
</dbReference>
<evidence type="ECO:0000313" key="13">
    <source>
        <dbReference type="EMBL" id="QDT52949.1"/>
    </source>
</evidence>
<dbReference type="SUPFAM" id="SSF141523">
    <property type="entry name" value="L,D-transpeptidase catalytic domain-like"/>
    <property type="match status" value="1"/>
</dbReference>
<proteinExistence type="inferred from homology"/>
<feature type="region of interest" description="Disordered" evidence="10">
    <location>
        <begin position="67"/>
        <end position="125"/>
    </location>
</feature>
<dbReference type="PROSITE" id="PS52029">
    <property type="entry name" value="LD_TPASE"/>
    <property type="match status" value="1"/>
</dbReference>
<comment type="similarity">
    <text evidence="2">Belongs to the YkuD family.</text>
</comment>
<evidence type="ECO:0000256" key="10">
    <source>
        <dbReference type="SAM" id="MobiDB-lite"/>
    </source>
</evidence>
<dbReference type="InterPro" id="IPR050979">
    <property type="entry name" value="LD-transpeptidase"/>
</dbReference>
<dbReference type="GO" id="GO:0071555">
    <property type="term" value="P:cell wall organization"/>
    <property type="evidence" value="ECO:0007669"/>
    <property type="project" value="UniProtKB-UniRule"/>
</dbReference>
<comment type="pathway">
    <text evidence="1 9">Cell wall biogenesis; peptidoglycan biosynthesis.</text>
</comment>
<dbReference type="EMBL" id="CP036271">
    <property type="protein sequence ID" value="QDT52949.1"/>
    <property type="molecule type" value="Genomic_DNA"/>
</dbReference>
<keyword evidence="4 13" id="KW-0808">Transferase</keyword>
<gene>
    <name evidence="13" type="primary">ykuD</name>
    <name evidence="13" type="ORF">Pan44_09630</name>
</gene>
<evidence type="ECO:0000256" key="4">
    <source>
        <dbReference type="ARBA" id="ARBA00022679"/>
    </source>
</evidence>
<evidence type="ECO:0000256" key="3">
    <source>
        <dbReference type="ARBA" id="ARBA00022676"/>
    </source>
</evidence>
<feature type="active site" description="Proton donor/acceptor" evidence="9">
    <location>
        <position position="419"/>
    </location>
</feature>
<dbReference type="InterPro" id="IPR038063">
    <property type="entry name" value="Transpep_catalytic_dom"/>
</dbReference>
<feature type="active site" description="Nucleophile" evidence="9">
    <location>
        <position position="435"/>
    </location>
</feature>
<organism evidence="13 14">
    <name type="scientific">Caulifigura coniformis</name>
    <dbReference type="NCBI Taxonomy" id="2527983"/>
    <lineage>
        <taxon>Bacteria</taxon>
        <taxon>Pseudomonadati</taxon>
        <taxon>Planctomycetota</taxon>
        <taxon>Planctomycetia</taxon>
        <taxon>Planctomycetales</taxon>
        <taxon>Planctomycetaceae</taxon>
        <taxon>Caulifigura</taxon>
    </lineage>
</organism>
<dbReference type="AlphaFoldDB" id="A0A517S9Z4"/>
<dbReference type="PANTHER" id="PTHR30582">
    <property type="entry name" value="L,D-TRANSPEPTIDASE"/>
    <property type="match status" value="1"/>
</dbReference>
<dbReference type="PROSITE" id="PS51782">
    <property type="entry name" value="LYSM"/>
    <property type="match status" value="1"/>
</dbReference>
<protein>
    <submittedName>
        <fullName evidence="13">L,D-transpeptidase YkuD</fullName>
        <ecNumber evidence="13">2.-.-.-</ecNumber>
    </submittedName>
</protein>
<keyword evidence="7 9" id="KW-0573">Peptidoglycan synthesis</keyword>
<evidence type="ECO:0000256" key="1">
    <source>
        <dbReference type="ARBA" id="ARBA00004752"/>
    </source>
</evidence>
<name>A0A517S9Z4_9PLAN</name>
<dbReference type="InterPro" id="IPR005490">
    <property type="entry name" value="LD_TPept_cat_dom"/>
</dbReference>
<evidence type="ECO:0000256" key="7">
    <source>
        <dbReference type="ARBA" id="ARBA00022984"/>
    </source>
</evidence>
<dbReference type="Proteomes" id="UP000315700">
    <property type="component" value="Chromosome"/>
</dbReference>
<keyword evidence="6 9" id="KW-0133">Cell shape</keyword>
<dbReference type="CDD" id="cd16913">
    <property type="entry name" value="YkuD_like"/>
    <property type="match status" value="1"/>
</dbReference>
<evidence type="ECO:0000313" key="14">
    <source>
        <dbReference type="Proteomes" id="UP000315700"/>
    </source>
</evidence>
<evidence type="ECO:0000259" key="11">
    <source>
        <dbReference type="PROSITE" id="PS51782"/>
    </source>
</evidence>
<dbReference type="GO" id="GO:0018104">
    <property type="term" value="P:peptidoglycan-protein cross-linking"/>
    <property type="evidence" value="ECO:0007669"/>
    <property type="project" value="TreeGrafter"/>
</dbReference>
<dbReference type="CDD" id="cd00118">
    <property type="entry name" value="LysM"/>
    <property type="match status" value="1"/>
</dbReference>
<evidence type="ECO:0000256" key="8">
    <source>
        <dbReference type="ARBA" id="ARBA00023316"/>
    </source>
</evidence>
<feature type="compositionally biased region" description="Polar residues" evidence="10">
    <location>
        <begin position="193"/>
        <end position="207"/>
    </location>
</feature>
<dbReference type="Gene3D" id="3.10.350.10">
    <property type="entry name" value="LysM domain"/>
    <property type="match status" value="1"/>
</dbReference>
<dbReference type="EC" id="2.-.-.-" evidence="13"/>
<dbReference type="SUPFAM" id="SSF54106">
    <property type="entry name" value="LysM domain"/>
    <property type="match status" value="1"/>
</dbReference>
<evidence type="ECO:0000259" key="12">
    <source>
        <dbReference type="PROSITE" id="PS52029"/>
    </source>
</evidence>
<dbReference type="GO" id="GO:0008360">
    <property type="term" value="P:regulation of cell shape"/>
    <property type="evidence" value="ECO:0007669"/>
    <property type="project" value="UniProtKB-UniRule"/>
</dbReference>
<dbReference type="InterPro" id="IPR018392">
    <property type="entry name" value="LysM"/>
</dbReference>
<dbReference type="GO" id="GO:0016757">
    <property type="term" value="F:glycosyltransferase activity"/>
    <property type="evidence" value="ECO:0007669"/>
    <property type="project" value="UniProtKB-KW"/>
</dbReference>
<dbReference type="KEGG" id="ccos:Pan44_09630"/>
<evidence type="ECO:0000256" key="9">
    <source>
        <dbReference type="PROSITE-ProRule" id="PRU01373"/>
    </source>
</evidence>
<feature type="region of interest" description="Disordered" evidence="10">
    <location>
        <begin position="144"/>
        <end position="231"/>
    </location>
</feature>
<keyword evidence="14" id="KW-1185">Reference proteome</keyword>
<feature type="domain" description="LysM" evidence="11">
    <location>
        <begin position="292"/>
        <end position="335"/>
    </location>
</feature>
<keyword evidence="5" id="KW-0378">Hydrolase</keyword>
<dbReference type="GO" id="GO:0005576">
    <property type="term" value="C:extracellular region"/>
    <property type="evidence" value="ECO:0007669"/>
    <property type="project" value="TreeGrafter"/>
</dbReference>
<dbReference type="RefSeq" id="WP_197453850.1">
    <property type="nucleotide sequence ID" value="NZ_CP036271.1"/>
</dbReference>
<dbReference type="Gene3D" id="2.40.440.10">
    <property type="entry name" value="L,D-transpeptidase catalytic domain-like"/>
    <property type="match status" value="1"/>
</dbReference>
<accession>A0A517S9Z4</accession>
<reference evidence="13 14" key="1">
    <citation type="submission" date="2019-02" db="EMBL/GenBank/DDBJ databases">
        <title>Deep-cultivation of Planctomycetes and their phenomic and genomic characterization uncovers novel biology.</title>
        <authorList>
            <person name="Wiegand S."/>
            <person name="Jogler M."/>
            <person name="Boedeker C."/>
            <person name="Pinto D."/>
            <person name="Vollmers J."/>
            <person name="Rivas-Marin E."/>
            <person name="Kohn T."/>
            <person name="Peeters S.H."/>
            <person name="Heuer A."/>
            <person name="Rast P."/>
            <person name="Oberbeckmann S."/>
            <person name="Bunk B."/>
            <person name="Jeske O."/>
            <person name="Meyerdierks A."/>
            <person name="Storesund J.E."/>
            <person name="Kallscheuer N."/>
            <person name="Luecker S."/>
            <person name="Lage O.M."/>
            <person name="Pohl T."/>
            <person name="Merkel B.J."/>
            <person name="Hornburger P."/>
            <person name="Mueller R.-W."/>
            <person name="Bruemmer F."/>
            <person name="Labrenz M."/>
            <person name="Spormann A.M."/>
            <person name="Op den Camp H."/>
            <person name="Overmann J."/>
            <person name="Amann R."/>
            <person name="Jetten M.S.M."/>
            <person name="Mascher T."/>
            <person name="Medema M.H."/>
            <person name="Devos D.P."/>
            <person name="Kaster A.-K."/>
            <person name="Ovreas L."/>
            <person name="Rohde M."/>
            <person name="Galperin M.Y."/>
            <person name="Jogler C."/>
        </authorList>
    </citation>
    <scope>NUCLEOTIDE SEQUENCE [LARGE SCALE GENOMIC DNA]</scope>
    <source>
        <strain evidence="13 14">Pan44</strain>
    </source>
</reference>
<keyword evidence="3" id="KW-0328">Glycosyltransferase</keyword>
<evidence type="ECO:0000256" key="5">
    <source>
        <dbReference type="ARBA" id="ARBA00022801"/>
    </source>
</evidence>
<dbReference type="SMART" id="SM00257">
    <property type="entry name" value="LysM"/>
    <property type="match status" value="1"/>
</dbReference>
<dbReference type="InterPro" id="IPR036779">
    <property type="entry name" value="LysM_dom_sf"/>
</dbReference>
<feature type="compositionally biased region" description="Basic and acidic residues" evidence="10">
    <location>
        <begin position="155"/>
        <end position="165"/>
    </location>
</feature>
<keyword evidence="8 9" id="KW-0961">Cell wall biogenesis/degradation</keyword>